<dbReference type="CDD" id="cd15669">
    <property type="entry name" value="ePHD_PHF7_G2E3_like"/>
    <property type="match status" value="1"/>
</dbReference>
<dbReference type="InterPro" id="IPR042013">
    <property type="entry name" value="PHF7/G2E3_ePHD"/>
</dbReference>
<dbReference type="PROSITE" id="PS51805">
    <property type="entry name" value="EPHD"/>
    <property type="match status" value="1"/>
</dbReference>
<feature type="region of interest" description="Disordered" evidence="9">
    <location>
        <begin position="405"/>
        <end position="518"/>
    </location>
</feature>
<evidence type="ECO:0000256" key="6">
    <source>
        <dbReference type="ARBA" id="ARBA00022786"/>
    </source>
</evidence>
<evidence type="ECO:0000256" key="8">
    <source>
        <dbReference type="PROSITE-ProRule" id="PRU00175"/>
    </source>
</evidence>
<feature type="compositionally biased region" description="Low complexity" evidence="9">
    <location>
        <begin position="470"/>
        <end position="496"/>
    </location>
</feature>
<feature type="compositionally biased region" description="Polar residues" evidence="9">
    <location>
        <begin position="370"/>
        <end position="379"/>
    </location>
</feature>
<keyword evidence="4" id="KW-0479">Metal-binding</keyword>
<dbReference type="GO" id="GO:0005700">
    <property type="term" value="C:polytene chromosome"/>
    <property type="evidence" value="ECO:0007669"/>
    <property type="project" value="EnsemblMetazoa"/>
</dbReference>
<dbReference type="eggNOG" id="KOG1084">
    <property type="taxonomic scope" value="Eukaryota"/>
</dbReference>
<evidence type="ECO:0000313" key="12">
    <source>
        <dbReference type="EMBL" id="EDV44615.1"/>
    </source>
</evidence>
<dbReference type="PANTHER" id="PTHR12420">
    <property type="entry name" value="PHD FINGER PROTEIN"/>
    <property type="match status" value="1"/>
</dbReference>
<dbReference type="Proteomes" id="UP000007801">
    <property type="component" value="Unassembled WGS sequence"/>
</dbReference>
<gene>
    <name evidence="12" type="primary">Dana\GF20450</name>
    <name evidence="12" type="synonym">dana_GLEANR_2856</name>
    <name evidence="12" type="ORF">GF20450</name>
</gene>
<dbReference type="EMBL" id="CH902621">
    <property type="protein sequence ID" value="EDV44615.1"/>
    <property type="molecule type" value="Genomic_DNA"/>
</dbReference>
<protein>
    <recommendedName>
        <fullName evidence="14">PHD-type domain-containing protein</fullName>
    </recommendedName>
</protein>
<keyword evidence="3" id="KW-0808">Transferase</keyword>
<dbReference type="KEGG" id="dan:6503157"/>
<dbReference type="GO" id="GO:0001673">
    <property type="term" value="C:male germ cell nucleus"/>
    <property type="evidence" value="ECO:0007669"/>
    <property type="project" value="EnsemblMetazoa"/>
</dbReference>
<comment type="subcellular location">
    <subcellularLocation>
        <location evidence="1">Nucleus</location>
    </subcellularLocation>
</comment>
<feature type="domain" description="PHD-type" evidence="11">
    <location>
        <begin position="1"/>
        <end position="116"/>
    </location>
</feature>
<dbReference type="OMA" id="EDCVICQ"/>
<organism evidence="12 13">
    <name type="scientific">Drosophila ananassae</name>
    <name type="common">Fruit fly</name>
    <dbReference type="NCBI Taxonomy" id="7217"/>
    <lineage>
        <taxon>Eukaryota</taxon>
        <taxon>Metazoa</taxon>
        <taxon>Ecdysozoa</taxon>
        <taxon>Arthropoda</taxon>
        <taxon>Hexapoda</taxon>
        <taxon>Insecta</taxon>
        <taxon>Pterygota</taxon>
        <taxon>Neoptera</taxon>
        <taxon>Endopterygota</taxon>
        <taxon>Diptera</taxon>
        <taxon>Brachycera</taxon>
        <taxon>Muscomorpha</taxon>
        <taxon>Ephydroidea</taxon>
        <taxon>Drosophilidae</taxon>
        <taxon>Drosophila</taxon>
        <taxon>Sophophora</taxon>
    </lineage>
</organism>
<dbReference type="GeneID" id="6503157"/>
<name>B3MQI9_DROAN</name>
<evidence type="ECO:0000256" key="1">
    <source>
        <dbReference type="ARBA" id="ARBA00004123"/>
    </source>
</evidence>
<feature type="compositionally biased region" description="Acidic residues" evidence="9">
    <location>
        <begin position="285"/>
        <end position="296"/>
    </location>
</feature>
<feature type="domain" description="RING-type" evidence="10">
    <location>
        <begin position="129"/>
        <end position="181"/>
    </location>
</feature>
<keyword evidence="6" id="KW-0833">Ubl conjugation pathway</keyword>
<dbReference type="PROSITE" id="PS50089">
    <property type="entry name" value="ZF_RING_2"/>
    <property type="match status" value="1"/>
</dbReference>
<keyword evidence="7" id="KW-0862">Zinc</keyword>
<dbReference type="InterPro" id="IPR034732">
    <property type="entry name" value="EPHD"/>
</dbReference>
<sequence>MAPCVLCRSYDKDELIFGPVHQHGKMWMHTNCLYLSSNLKQRGNDDNGILCFLPEDIEEEARRCRALTCYYCHKSGANIGCCHPTCRRTFHTKCGIDNMAQNQFRGTYKSFCHSHVRNYRYRPDPDEDCVICQERLMGTEERFNVCTMLHSPCCRNGWYHRLCLQAYANSAGYFFKCPLCNNSSTFHDVALRGISVPNSDASWEAEPDAYVEQTQREQFCTASRCLSDSRFIYVASLIYCTLCGSNPVHQFCTKQNEATYSCMICSNVAEASQIYGPAAPNRDDAIDEDDYDDPLDQDFVINESSQDPEPEPEAEKEEKQESNKQAEEEDSDTDDDKLMTMAFDSIIVRRCPVHGVLSPTSQARAYNLRSLSNQENDAPTPTVAAGVRGRRSRTALSARSLDTAVAASTSAATGAAVADAATADEENKDEKPSGPSGSVQAPSRRRRFLRSLSPEATASRSSARIQNRLQQQQQHQEPAAPTDPNDAATPTASTSNVARRRRFTTTGASSSLNDLASPNMDISCIANRTRRRLPFYKTGRK</sequence>
<feature type="compositionally biased region" description="Low complexity" evidence="9">
    <location>
        <begin position="405"/>
        <end position="421"/>
    </location>
</feature>
<feature type="compositionally biased region" description="Acidic residues" evidence="9">
    <location>
        <begin position="306"/>
        <end position="315"/>
    </location>
</feature>
<dbReference type="InterPro" id="IPR011011">
    <property type="entry name" value="Znf_FYVE_PHD"/>
</dbReference>
<dbReference type="SUPFAM" id="SSF57903">
    <property type="entry name" value="FYVE/PHD zinc finger"/>
    <property type="match status" value="1"/>
</dbReference>
<feature type="compositionally biased region" description="Polar residues" evidence="9">
    <location>
        <begin position="504"/>
        <end position="516"/>
    </location>
</feature>
<dbReference type="GO" id="GO:0019100">
    <property type="term" value="P:male germ-line sex determination"/>
    <property type="evidence" value="ECO:0007669"/>
    <property type="project" value="EnsemblMetazoa"/>
</dbReference>
<dbReference type="Pfam" id="PF13771">
    <property type="entry name" value="zf-HC5HC2H"/>
    <property type="match status" value="1"/>
</dbReference>
<dbReference type="InterPro" id="IPR051188">
    <property type="entry name" value="PHD-type_Zinc_Finger"/>
</dbReference>
<dbReference type="PANTHER" id="PTHR12420:SF42">
    <property type="entry name" value="G2_M PHASE-SPECIFIC E3 UBIQUITIN-PROTEIN LIGASE"/>
    <property type="match status" value="1"/>
</dbReference>
<keyword evidence="5 8" id="KW-0863">Zinc-finger</keyword>
<dbReference type="InterPro" id="IPR001841">
    <property type="entry name" value="Znf_RING"/>
</dbReference>
<dbReference type="InterPro" id="IPR001965">
    <property type="entry name" value="Znf_PHD"/>
</dbReference>
<dbReference type="FunCoup" id="B3MQI9">
    <property type="interactions" value="256"/>
</dbReference>
<accession>B3MQI9</accession>
<dbReference type="OrthoDB" id="512616at2759"/>
<evidence type="ECO:0000256" key="9">
    <source>
        <dbReference type="SAM" id="MobiDB-lite"/>
    </source>
</evidence>
<dbReference type="GO" id="GO:0008270">
    <property type="term" value="F:zinc ion binding"/>
    <property type="evidence" value="ECO:0007669"/>
    <property type="project" value="UniProtKB-KW"/>
</dbReference>
<evidence type="ECO:0000259" key="11">
    <source>
        <dbReference type="PROSITE" id="PS51805"/>
    </source>
</evidence>
<dbReference type="InParanoid" id="B3MQI9"/>
<dbReference type="SMART" id="SM00249">
    <property type="entry name" value="PHD"/>
    <property type="match status" value="2"/>
</dbReference>
<feature type="region of interest" description="Disordered" evidence="9">
    <location>
        <begin position="278"/>
        <end position="337"/>
    </location>
</feature>
<dbReference type="STRING" id="7217.B3MQI9"/>
<dbReference type="Gene3D" id="3.30.40.10">
    <property type="entry name" value="Zinc/RING finger domain, C3HC4 (zinc finger)"/>
    <property type="match status" value="2"/>
</dbReference>
<dbReference type="HOGENOM" id="CLU_036020_0_0_1"/>
<evidence type="ECO:0000256" key="3">
    <source>
        <dbReference type="ARBA" id="ARBA00022679"/>
    </source>
</evidence>
<proteinExistence type="predicted"/>
<dbReference type="GO" id="GO:0042393">
    <property type="term" value="F:histone binding"/>
    <property type="evidence" value="ECO:0007669"/>
    <property type="project" value="EnsemblMetazoa"/>
</dbReference>
<evidence type="ECO:0000256" key="4">
    <source>
        <dbReference type="ARBA" id="ARBA00022723"/>
    </source>
</evidence>
<dbReference type="PhylomeDB" id="B3MQI9"/>
<feature type="region of interest" description="Disordered" evidence="9">
    <location>
        <begin position="370"/>
        <end position="392"/>
    </location>
</feature>
<dbReference type="CTD" id="51533"/>
<feature type="compositionally biased region" description="Polar residues" evidence="9">
    <location>
        <begin position="454"/>
        <end position="469"/>
    </location>
</feature>
<evidence type="ECO:0000259" key="10">
    <source>
        <dbReference type="PROSITE" id="PS50089"/>
    </source>
</evidence>
<dbReference type="InterPro" id="IPR013083">
    <property type="entry name" value="Znf_RING/FYVE/PHD"/>
</dbReference>
<feature type="compositionally biased region" description="Basic and acidic residues" evidence="9">
    <location>
        <begin position="316"/>
        <end position="326"/>
    </location>
</feature>
<dbReference type="GO" id="GO:0048136">
    <property type="term" value="P:male germ-line cyst formation"/>
    <property type="evidence" value="ECO:0007669"/>
    <property type="project" value="EnsemblMetazoa"/>
</dbReference>
<evidence type="ECO:0000256" key="5">
    <source>
        <dbReference type="ARBA" id="ARBA00022771"/>
    </source>
</evidence>
<dbReference type="AlphaFoldDB" id="B3MQI9"/>
<dbReference type="SMR" id="B3MQI9"/>
<dbReference type="GO" id="GO:0010628">
    <property type="term" value="P:positive regulation of gene expression"/>
    <property type="evidence" value="ECO:0007669"/>
    <property type="project" value="EnsemblMetazoa"/>
</dbReference>
<reference evidence="12 13" key="1">
    <citation type="journal article" date="2007" name="Nature">
        <title>Evolution of genes and genomes on the Drosophila phylogeny.</title>
        <authorList>
            <consortium name="Drosophila 12 Genomes Consortium"/>
            <person name="Clark A.G."/>
            <person name="Eisen M.B."/>
            <person name="Smith D.R."/>
            <person name="Bergman C.M."/>
            <person name="Oliver B."/>
            <person name="Markow T.A."/>
            <person name="Kaufman T.C."/>
            <person name="Kellis M."/>
            <person name="Gelbart W."/>
            <person name="Iyer V.N."/>
            <person name="Pollard D.A."/>
            <person name="Sackton T.B."/>
            <person name="Larracuente A.M."/>
            <person name="Singh N.D."/>
            <person name="Abad J.P."/>
            <person name="Abt D.N."/>
            <person name="Adryan B."/>
            <person name="Aguade M."/>
            <person name="Akashi H."/>
            <person name="Anderson W.W."/>
            <person name="Aquadro C.F."/>
            <person name="Ardell D.H."/>
            <person name="Arguello R."/>
            <person name="Artieri C.G."/>
            <person name="Barbash D.A."/>
            <person name="Barker D."/>
            <person name="Barsanti P."/>
            <person name="Batterham P."/>
            <person name="Batzoglou S."/>
            <person name="Begun D."/>
            <person name="Bhutkar A."/>
            <person name="Blanco E."/>
            <person name="Bosak S.A."/>
            <person name="Bradley R.K."/>
            <person name="Brand A.D."/>
            <person name="Brent M.R."/>
            <person name="Brooks A.N."/>
            <person name="Brown R.H."/>
            <person name="Butlin R.K."/>
            <person name="Caggese C."/>
            <person name="Calvi B.R."/>
            <person name="Bernardo de Carvalho A."/>
            <person name="Caspi A."/>
            <person name="Castrezana S."/>
            <person name="Celniker S.E."/>
            <person name="Chang J.L."/>
            <person name="Chapple C."/>
            <person name="Chatterji S."/>
            <person name="Chinwalla A."/>
            <person name="Civetta A."/>
            <person name="Clifton S.W."/>
            <person name="Comeron J.M."/>
            <person name="Costello J.C."/>
            <person name="Coyne J.A."/>
            <person name="Daub J."/>
            <person name="David R.G."/>
            <person name="Delcher A.L."/>
            <person name="Delehaunty K."/>
            <person name="Do C.B."/>
            <person name="Ebling H."/>
            <person name="Edwards K."/>
            <person name="Eickbush T."/>
            <person name="Evans J.D."/>
            <person name="Filipski A."/>
            <person name="Findeiss S."/>
            <person name="Freyhult E."/>
            <person name="Fulton L."/>
            <person name="Fulton R."/>
            <person name="Garcia A.C."/>
            <person name="Gardiner A."/>
            <person name="Garfield D.A."/>
            <person name="Garvin B.E."/>
            <person name="Gibson G."/>
            <person name="Gilbert D."/>
            <person name="Gnerre S."/>
            <person name="Godfrey J."/>
            <person name="Good R."/>
            <person name="Gotea V."/>
            <person name="Gravely B."/>
            <person name="Greenberg A.J."/>
            <person name="Griffiths-Jones S."/>
            <person name="Gross S."/>
            <person name="Guigo R."/>
            <person name="Gustafson E.A."/>
            <person name="Haerty W."/>
            <person name="Hahn M.W."/>
            <person name="Halligan D.L."/>
            <person name="Halpern A.L."/>
            <person name="Halter G.M."/>
            <person name="Han M.V."/>
            <person name="Heger A."/>
            <person name="Hillier L."/>
            <person name="Hinrichs A.S."/>
            <person name="Holmes I."/>
            <person name="Hoskins R.A."/>
            <person name="Hubisz M.J."/>
            <person name="Hultmark D."/>
            <person name="Huntley M.A."/>
            <person name="Jaffe D.B."/>
            <person name="Jagadeeshan S."/>
            <person name="Jeck W.R."/>
            <person name="Johnson J."/>
            <person name="Jones C.D."/>
            <person name="Jordan W.C."/>
            <person name="Karpen G.H."/>
            <person name="Kataoka E."/>
            <person name="Keightley P.D."/>
            <person name="Kheradpour P."/>
            <person name="Kirkness E.F."/>
            <person name="Koerich L.B."/>
            <person name="Kristiansen K."/>
            <person name="Kudrna D."/>
            <person name="Kulathinal R.J."/>
            <person name="Kumar S."/>
            <person name="Kwok R."/>
            <person name="Lander E."/>
            <person name="Langley C.H."/>
            <person name="Lapoint R."/>
            <person name="Lazzaro B.P."/>
            <person name="Lee S.J."/>
            <person name="Levesque L."/>
            <person name="Li R."/>
            <person name="Lin C.F."/>
            <person name="Lin M.F."/>
            <person name="Lindblad-Toh K."/>
            <person name="Llopart A."/>
            <person name="Long M."/>
            <person name="Low L."/>
            <person name="Lozovsky E."/>
            <person name="Lu J."/>
            <person name="Luo M."/>
            <person name="Machado C.A."/>
            <person name="Makalowski W."/>
            <person name="Marzo M."/>
            <person name="Matsuda M."/>
            <person name="Matzkin L."/>
            <person name="McAllister B."/>
            <person name="McBride C.S."/>
            <person name="McKernan B."/>
            <person name="McKernan K."/>
            <person name="Mendez-Lago M."/>
            <person name="Minx P."/>
            <person name="Mollenhauer M.U."/>
            <person name="Montooth K."/>
            <person name="Mount S.M."/>
            <person name="Mu X."/>
            <person name="Myers E."/>
            <person name="Negre B."/>
            <person name="Newfeld S."/>
            <person name="Nielsen R."/>
            <person name="Noor M.A."/>
            <person name="O'Grady P."/>
            <person name="Pachter L."/>
            <person name="Papaceit M."/>
            <person name="Parisi M.J."/>
            <person name="Parisi M."/>
            <person name="Parts L."/>
            <person name="Pedersen J.S."/>
            <person name="Pesole G."/>
            <person name="Phillippy A.M."/>
            <person name="Ponting C.P."/>
            <person name="Pop M."/>
            <person name="Porcelli D."/>
            <person name="Powell J.R."/>
            <person name="Prohaska S."/>
            <person name="Pruitt K."/>
            <person name="Puig M."/>
            <person name="Quesneville H."/>
            <person name="Ram K.R."/>
            <person name="Rand D."/>
            <person name="Rasmussen M.D."/>
            <person name="Reed L.K."/>
            <person name="Reenan R."/>
            <person name="Reily A."/>
            <person name="Remington K.A."/>
            <person name="Rieger T.T."/>
            <person name="Ritchie M.G."/>
            <person name="Robin C."/>
            <person name="Rogers Y.H."/>
            <person name="Rohde C."/>
            <person name="Rozas J."/>
            <person name="Rubenfield M.J."/>
            <person name="Ruiz A."/>
            <person name="Russo S."/>
            <person name="Salzberg S.L."/>
            <person name="Sanchez-Gracia A."/>
            <person name="Saranga D.J."/>
            <person name="Sato H."/>
            <person name="Schaeffer S.W."/>
            <person name="Schatz M.C."/>
            <person name="Schlenke T."/>
            <person name="Schwartz R."/>
            <person name="Segarra C."/>
            <person name="Singh R.S."/>
            <person name="Sirot L."/>
            <person name="Sirota M."/>
            <person name="Sisneros N.B."/>
            <person name="Smith C.D."/>
            <person name="Smith T.F."/>
            <person name="Spieth J."/>
            <person name="Stage D.E."/>
            <person name="Stark A."/>
            <person name="Stephan W."/>
            <person name="Strausberg R.L."/>
            <person name="Strempel S."/>
            <person name="Sturgill D."/>
            <person name="Sutton G."/>
            <person name="Sutton G.G."/>
            <person name="Tao W."/>
            <person name="Teichmann S."/>
            <person name="Tobari Y.N."/>
            <person name="Tomimura Y."/>
            <person name="Tsolas J.M."/>
            <person name="Valente V.L."/>
            <person name="Venter E."/>
            <person name="Venter J.C."/>
            <person name="Vicario S."/>
            <person name="Vieira F.G."/>
            <person name="Vilella A.J."/>
            <person name="Villasante A."/>
            <person name="Walenz B."/>
            <person name="Wang J."/>
            <person name="Wasserman M."/>
            <person name="Watts T."/>
            <person name="Wilson D."/>
            <person name="Wilson R.K."/>
            <person name="Wing R.A."/>
            <person name="Wolfner M.F."/>
            <person name="Wong A."/>
            <person name="Wong G.K."/>
            <person name="Wu C.I."/>
            <person name="Wu G."/>
            <person name="Yamamoto D."/>
            <person name="Yang H.P."/>
            <person name="Yang S.P."/>
            <person name="Yorke J.A."/>
            <person name="Yoshida K."/>
            <person name="Zdobnov E."/>
            <person name="Zhang P."/>
            <person name="Zhang Y."/>
            <person name="Zimin A.V."/>
            <person name="Baldwin J."/>
            <person name="Abdouelleil A."/>
            <person name="Abdulkadir J."/>
            <person name="Abebe A."/>
            <person name="Abera B."/>
            <person name="Abreu J."/>
            <person name="Acer S.C."/>
            <person name="Aftuck L."/>
            <person name="Alexander A."/>
            <person name="An P."/>
            <person name="Anderson E."/>
            <person name="Anderson S."/>
            <person name="Arachi H."/>
            <person name="Azer M."/>
            <person name="Bachantsang P."/>
            <person name="Barry A."/>
            <person name="Bayul T."/>
            <person name="Berlin A."/>
            <person name="Bessette D."/>
            <person name="Bloom T."/>
            <person name="Blye J."/>
            <person name="Boguslavskiy L."/>
            <person name="Bonnet C."/>
            <person name="Boukhgalter B."/>
            <person name="Bourzgui I."/>
            <person name="Brown A."/>
            <person name="Cahill P."/>
            <person name="Channer S."/>
            <person name="Cheshatsang Y."/>
            <person name="Chuda L."/>
            <person name="Citroen M."/>
            <person name="Collymore A."/>
            <person name="Cooke P."/>
            <person name="Costello M."/>
            <person name="D'Aco K."/>
            <person name="Daza R."/>
            <person name="De Haan G."/>
            <person name="DeGray S."/>
            <person name="DeMaso C."/>
            <person name="Dhargay N."/>
            <person name="Dooley K."/>
            <person name="Dooley E."/>
            <person name="Doricent M."/>
            <person name="Dorje P."/>
            <person name="Dorjee K."/>
            <person name="Dupes A."/>
            <person name="Elong R."/>
            <person name="Falk J."/>
            <person name="Farina A."/>
            <person name="Faro S."/>
            <person name="Ferguson D."/>
            <person name="Fisher S."/>
            <person name="Foley C.D."/>
            <person name="Franke A."/>
            <person name="Friedrich D."/>
            <person name="Gadbois L."/>
            <person name="Gearin G."/>
            <person name="Gearin C.R."/>
            <person name="Giannoukos G."/>
            <person name="Goode T."/>
            <person name="Graham J."/>
            <person name="Grandbois E."/>
            <person name="Grewal S."/>
            <person name="Gyaltsen K."/>
            <person name="Hafez N."/>
            <person name="Hagos B."/>
            <person name="Hall J."/>
            <person name="Henson C."/>
            <person name="Hollinger A."/>
            <person name="Honan T."/>
            <person name="Huard M.D."/>
            <person name="Hughes L."/>
            <person name="Hurhula B."/>
            <person name="Husby M.E."/>
            <person name="Kamat A."/>
            <person name="Kanga B."/>
            <person name="Kashin S."/>
            <person name="Khazanovich D."/>
            <person name="Kisner P."/>
            <person name="Lance K."/>
            <person name="Lara M."/>
            <person name="Lee W."/>
            <person name="Lennon N."/>
            <person name="Letendre F."/>
            <person name="LeVine R."/>
            <person name="Lipovsky A."/>
            <person name="Liu X."/>
            <person name="Liu J."/>
            <person name="Liu S."/>
            <person name="Lokyitsang T."/>
            <person name="Lokyitsang Y."/>
            <person name="Lubonja R."/>
            <person name="Lui A."/>
            <person name="MacDonald P."/>
            <person name="Magnisalis V."/>
            <person name="Maru K."/>
            <person name="Matthews C."/>
            <person name="McCusker W."/>
            <person name="McDonough S."/>
            <person name="Mehta T."/>
            <person name="Meldrim J."/>
            <person name="Meneus L."/>
            <person name="Mihai O."/>
            <person name="Mihalev A."/>
            <person name="Mihova T."/>
            <person name="Mittelman R."/>
            <person name="Mlenga V."/>
            <person name="Montmayeur A."/>
            <person name="Mulrain L."/>
            <person name="Navidi A."/>
            <person name="Naylor J."/>
            <person name="Negash T."/>
            <person name="Nguyen T."/>
            <person name="Nguyen N."/>
            <person name="Nicol R."/>
            <person name="Norbu C."/>
            <person name="Norbu N."/>
            <person name="Novod N."/>
            <person name="O'Neill B."/>
            <person name="Osman S."/>
            <person name="Markiewicz E."/>
            <person name="Oyono O.L."/>
            <person name="Patti C."/>
            <person name="Phunkhang P."/>
            <person name="Pierre F."/>
            <person name="Priest M."/>
            <person name="Raghuraman S."/>
            <person name="Rege F."/>
            <person name="Reyes R."/>
            <person name="Rise C."/>
            <person name="Rogov P."/>
            <person name="Ross K."/>
            <person name="Ryan E."/>
            <person name="Settipalli S."/>
            <person name="Shea T."/>
            <person name="Sherpa N."/>
            <person name="Shi L."/>
            <person name="Shih D."/>
            <person name="Sparrow T."/>
            <person name="Spaulding J."/>
            <person name="Stalker J."/>
            <person name="Stange-Thomann N."/>
            <person name="Stavropoulos S."/>
            <person name="Stone C."/>
            <person name="Strader C."/>
            <person name="Tesfaye S."/>
            <person name="Thomson T."/>
            <person name="Thoulutsang Y."/>
            <person name="Thoulutsang D."/>
            <person name="Topham K."/>
            <person name="Topping I."/>
            <person name="Tsamla T."/>
            <person name="Vassiliev H."/>
            <person name="Vo A."/>
            <person name="Wangchuk T."/>
            <person name="Wangdi T."/>
            <person name="Weiand M."/>
            <person name="Wilkinson J."/>
            <person name="Wilson A."/>
            <person name="Yadav S."/>
            <person name="Young G."/>
            <person name="Yu Q."/>
            <person name="Zembek L."/>
            <person name="Zhong D."/>
            <person name="Zimmer A."/>
            <person name="Zwirko Z."/>
            <person name="Jaffe D.B."/>
            <person name="Alvarez P."/>
            <person name="Brockman W."/>
            <person name="Butler J."/>
            <person name="Chin C."/>
            <person name="Gnerre S."/>
            <person name="Grabherr M."/>
            <person name="Kleber M."/>
            <person name="Mauceli E."/>
            <person name="MacCallum I."/>
        </authorList>
    </citation>
    <scope>NUCLEOTIDE SEQUENCE [LARGE SCALE GENOMIC DNA]</scope>
    <source>
        <strain evidence="13">Tucson 14024-0371.13</strain>
    </source>
</reference>
<comment type="pathway">
    <text evidence="2">Protein modification; protein ubiquitination.</text>
</comment>
<evidence type="ECO:0000256" key="7">
    <source>
        <dbReference type="ARBA" id="ARBA00022833"/>
    </source>
</evidence>
<evidence type="ECO:0008006" key="14">
    <source>
        <dbReference type="Google" id="ProtNLM"/>
    </source>
</evidence>
<evidence type="ECO:0000256" key="2">
    <source>
        <dbReference type="ARBA" id="ARBA00004906"/>
    </source>
</evidence>
<keyword evidence="13" id="KW-1185">Reference proteome</keyword>
<evidence type="ECO:0000313" key="13">
    <source>
        <dbReference type="Proteomes" id="UP000007801"/>
    </source>
</evidence>